<dbReference type="Gene3D" id="2.70.20.10">
    <property type="entry name" value="Topoisomerase I, domain 3"/>
    <property type="match status" value="1"/>
</dbReference>
<evidence type="ECO:0000256" key="4">
    <source>
        <dbReference type="ARBA" id="ARBA00022723"/>
    </source>
</evidence>
<dbReference type="CDD" id="cd03362">
    <property type="entry name" value="TOPRIM_TopoIA_TopoIII"/>
    <property type="match status" value="1"/>
</dbReference>
<comment type="similarity">
    <text evidence="2">Belongs to the type IA topoisomerase family.</text>
</comment>
<evidence type="ECO:0000259" key="16">
    <source>
        <dbReference type="PROSITE" id="PS52039"/>
    </source>
</evidence>
<dbReference type="SMART" id="SM00493">
    <property type="entry name" value="TOPRIM"/>
    <property type="match status" value="1"/>
</dbReference>
<dbReference type="Pfam" id="PF13342">
    <property type="entry name" value="Toprim_Crpt"/>
    <property type="match status" value="1"/>
</dbReference>
<reference evidence="17" key="1">
    <citation type="submission" date="2018-06" db="EMBL/GenBank/DDBJ databases">
        <authorList>
            <person name="Ashton P.M."/>
            <person name="Dallman T."/>
            <person name="Nair S."/>
            <person name="De Pinna E."/>
            <person name="Peters T."/>
            <person name="Grant K."/>
        </authorList>
    </citation>
    <scope>NUCLEOTIDE SEQUENCE</scope>
    <source>
        <strain evidence="17">253904</strain>
    </source>
</reference>
<comment type="caution">
    <text evidence="17">The sequence shown here is derived from an EMBL/GenBank/DDBJ whole genome shotgun (WGS) entry which is preliminary data.</text>
</comment>
<feature type="domain" description="Topo IA-type catalytic" evidence="16">
    <location>
        <begin position="157"/>
        <end position="624"/>
    </location>
</feature>
<evidence type="ECO:0000256" key="2">
    <source>
        <dbReference type="ARBA" id="ARBA00009446"/>
    </source>
</evidence>
<dbReference type="InterPro" id="IPR013824">
    <property type="entry name" value="Topo_IA_cen_sub1"/>
</dbReference>
<dbReference type="SUPFAM" id="SSF57783">
    <property type="entry name" value="Zinc beta-ribbon"/>
    <property type="match status" value="1"/>
</dbReference>
<evidence type="ECO:0000256" key="5">
    <source>
        <dbReference type="ARBA" id="ARBA00022737"/>
    </source>
</evidence>
<dbReference type="Gene3D" id="1.10.290.10">
    <property type="entry name" value="Topoisomerase I, domain 4"/>
    <property type="match status" value="1"/>
</dbReference>
<dbReference type="GO" id="GO:0043597">
    <property type="term" value="C:cytoplasmic replication fork"/>
    <property type="evidence" value="ECO:0007669"/>
    <property type="project" value="TreeGrafter"/>
</dbReference>
<dbReference type="InterPro" id="IPR023406">
    <property type="entry name" value="Topo_IA_AS"/>
</dbReference>
<dbReference type="InterPro" id="IPR013497">
    <property type="entry name" value="Topo_IA_cen"/>
</dbReference>
<dbReference type="AlphaFoldDB" id="A0A5W1Z7K6"/>
<proteinExistence type="inferred from homology"/>
<dbReference type="GO" id="GO:0006265">
    <property type="term" value="P:DNA topological change"/>
    <property type="evidence" value="ECO:0007669"/>
    <property type="project" value="InterPro"/>
</dbReference>
<dbReference type="Gene3D" id="3.40.50.140">
    <property type="match status" value="1"/>
</dbReference>
<evidence type="ECO:0000256" key="6">
    <source>
        <dbReference type="ARBA" id="ARBA00022771"/>
    </source>
</evidence>
<dbReference type="EMBL" id="AAHHZF010000042">
    <property type="protein sequence ID" value="EBW3121721.1"/>
    <property type="molecule type" value="Genomic_DNA"/>
</dbReference>
<keyword evidence="9" id="KW-0238">DNA-binding</keyword>
<name>A0A5W1Z7K6_SALNE</name>
<sequence>MRVFIAEKPSLAKAIFEGLGGNPNTEKKNGYFEHGSDIVTWCYGHMLELSDPQDYDPKFAVWRFSDLEEMKTVYPPTYKIKPESEAQTRIIISLIEKADSIVHAGDPDDEGCLLVDEILGHAKNHKPVERLLISDLNPAPVQKALNNMQLMKPGDKFSGMTNSALARSLCDQSFGYKLTRGCTLKGREKGYEGVLNVGRVQSAVLGLVNMRTLANQNHSESFYYDVFASLSMNGNQVKAKYQTTDSDQIDEKNRLISEAQAKHIAERITGKDAVVTIATTKPENTKPPLPLNLSTLQQICAKRYGYKAKETLDIMQGLYETHKLLTYPRTDNRYLSDEHYYQAGDIASAISATLPELATATAEMNKEQKHKAFNASKIEAHHAIVPTTKSGAGIQLSEKEKNVYRLVATYYIGLFWPDAIRNKTKVHFDIKGDTFTATQSVTVQKGWEALGSDDKADEDISDDSESTGFDLTSLKFNDAGVCESGAVDKKPALPPKYFTESTLLAAMTRAAKFIDDPVLRKALESKDEGSSDQGSIGTEATRAGILEKLAANTGLISIEKEKGYSELVWKTTKQGQEFCAALPPEVFKPDISARWAEKQAQIKAGNLTVEDFIRETDDYINTLINELSESGINITANGTPCPVCQKGFLRKRKGQNGFFWGCSCYPECKTAFPDKDGKPDTEKKQEGTISRLSTPCPACGKSITIRPKGFFCTGCEFKIWAEFSGKKLTQNQVEKLIKDGKTNVIKGFKKRDGGTYETEVILEDKKTGKLGFPARKK</sequence>
<evidence type="ECO:0000256" key="13">
    <source>
        <dbReference type="ARBA" id="ARBA00032235"/>
    </source>
</evidence>
<evidence type="ECO:0000256" key="1">
    <source>
        <dbReference type="ARBA" id="ARBA00000213"/>
    </source>
</evidence>
<evidence type="ECO:0000256" key="8">
    <source>
        <dbReference type="ARBA" id="ARBA00023029"/>
    </source>
</evidence>
<dbReference type="InterPro" id="IPR003601">
    <property type="entry name" value="Topo_IA_2"/>
</dbReference>
<evidence type="ECO:0000313" key="17">
    <source>
        <dbReference type="EMBL" id="EBW3121721.1"/>
    </source>
</evidence>
<dbReference type="Gene3D" id="1.10.460.10">
    <property type="entry name" value="Topoisomerase I, domain 2"/>
    <property type="match status" value="1"/>
</dbReference>
<dbReference type="InterPro" id="IPR025589">
    <property type="entry name" value="Toprim_C_rpt"/>
</dbReference>
<dbReference type="InterPro" id="IPR006171">
    <property type="entry name" value="TOPRIM_dom"/>
</dbReference>
<dbReference type="InterPro" id="IPR003602">
    <property type="entry name" value="Topo_IA_DNA-bd_dom"/>
</dbReference>
<accession>A0A5W1Z7K6</accession>
<dbReference type="PANTHER" id="PTHR11390:SF21">
    <property type="entry name" value="DNA TOPOISOMERASE 3-ALPHA"/>
    <property type="match status" value="1"/>
</dbReference>
<dbReference type="PROSITE" id="PS52039">
    <property type="entry name" value="TOPO_IA_2"/>
    <property type="match status" value="1"/>
</dbReference>
<keyword evidence="4" id="KW-0479">Metal-binding</keyword>
<dbReference type="PROSITE" id="PS50880">
    <property type="entry name" value="TOPRIM"/>
    <property type="match status" value="1"/>
</dbReference>
<evidence type="ECO:0000256" key="3">
    <source>
        <dbReference type="ARBA" id="ARBA00012891"/>
    </source>
</evidence>
<evidence type="ECO:0000256" key="11">
    <source>
        <dbReference type="ARBA" id="ARBA00030003"/>
    </source>
</evidence>
<dbReference type="GO" id="GO:0006281">
    <property type="term" value="P:DNA repair"/>
    <property type="evidence" value="ECO:0007669"/>
    <property type="project" value="TreeGrafter"/>
</dbReference>
<dbReference type="Pfam" id="PF01751">
    <property type="entry name" value="Toprim"/>
    <property type="match status" value="1"/>
</dbReference>
<keyword evidence="6" id="KW-0863">Zinc-finger</keyword>
<dbReference type="InterPro" id="IPR000380">
    <property type="entry name" value="Topo_IA"/>
</dbReference>
<dbReference type="SMART" id="SM00437">
    <property type="entry name" value="TOP1Ac"/>
    <property type="match status" value="1"/>
</dbReference>
<keyword evidence="5" id="KW-0677">Repeat</keyword>
<evidence type="ECO:0000256" key="7">
    <source>
        <dbReference type="ARBA" id="ARBA00022833"/>
    </source>
</evidence>
<dbReference type="SMART" id="SM00436">
    <property type="entry name" value="TOP1Bc"/>
    <property type="match status" value="1"/>
</dbReference>
<dbReference type="Gene3D" id="3.30.65.10">
    <property type="entry name" value="Bacterial Topoisomerase I, domain 1"/>
    <property type="match status" value="1"/>
</dbReference>
<comment type="catalytic activity">
    <reaction evidence="1">
        <text>ATP-independent breakage of single-stranded DNA, followed by passage and rejoining.</text>
        <dbReference type="EC" id="5.6.2.1"/>
    </reaction>
</comment>
<dbReference type="InterPro" id="IPR013826">
    <property type="entry name" value="Topo_IA_cen_sub3"/>
</dbReference>
<protein>
    <recommendedName>
        <fullName evidence="3">DNA topoisomerase</fullName>
        <ecNumber evidence="3">5.6.2.1</ecNumber>
    </recommendedName>
    <alternativeName>
        <fullName evidence="14">Omega-protein</fullName>
    </alternativeName>
    <alternativeName>
        <fullName evidence="13">Relaxing enzyme</fullName>
    </alternativeName>
    <alternativeName>
        <fullName evidence="11">Swivelase</fullName>
    </alternativeName>
    <alternativeName>
        <fullName evidence="12">Untwisting enzyme</fullName>
    </alternativeName>
</protein>
<dbReference type="GO" id="GO:0003917">
    <property type="term" value="F:DNA topoisomerase type I (single strand cut, ATP-independent) activity"/>
    <property type="evidence" value="ECO:0007669"/>
    <property type="project" value="UniProtKB-EC"/>
</dbReference>
<dbReference type="SUPFAM" id="SSF56712">
    <property type="entry name" value="Prokaryotic type I DNA topoisomerase"/>
    <property type="match status" value="1"/>
</dbReference>
<feature type="domain" description="Toprim" evidence="15">
    <location>
        <begin position="1"/>
        <end position="137"/>
    </location>
</feature>
<dbReference type="GO" id="GO:0003677">
    <property type="term" value="F:DNA binding"/>
    <property type="evidence" value="ECO:0007669"/>
    <property type="project" value="UniProtKB-KW"/>
</dbReference>
<dbReference type="GO" id="GO:0008270">
    <property type="term" value="F:zinc ion binding"/>
    <property type="evidence" value="ECO:0007669"/>
    <property type="project" value="UniProtKB-KW"/>
</dbReference>
<dbReference type="InterPro" id="IPR034144">
    <property type="entry name" value="TOPRIM_TopoIII"/>
</dbReference>
<evidence type="ECO:0000256" key="9">
    <source>
        <dbReference type="ARBA" id="ARBA00023125"/>
    </source>
</evidence>
<dbReference type="PANTHER" id="PTHR11390">
    <property type="entry name" value="PROKARYOTIC DNA TOPOISOMERASE"/>
    <property type="match status" value="1"/>
</dbReference>
<gene>
    <name evidence="17" type="ORF">DPD27_25610</name>
</gene>
<keyword evidence="10 17" id="KW-0413">Isomerase</keyword>
<dbReference type="Pfam" id="PF01131">
    <property type="entry name" value="Topoisom_bac"/>
    <property type="match status" value="1"/>
</dbReference>
<dbReference type="EC" id="5.6.2.1" evidence="3"/>
<keyword evidence="8" id="KW-0799">Topoisomerase</keyword>
<dbReference type="InterPro" id="IPR013498">
    <property type="entry name" value="Topo_IA_Znf"/>
</dbReference>
<dbReference type="InterPro" id="IPR013825">
    <property type="entry name" value="Topo_IA_cen_sub2"/>
</dbReference>
<evidence type="ECO:0000256" key="14">
    <source>
        <dbReference type="ARBA" id="ARBA00032877"/>
    </source>
</evidence>
<evidence type="ECO:0000256" key="12">
    <source>
        <dbReference type="ARBA" id="ARBA00031985"/>
    </source>
</evidence>
<evidence type="ECO:0000259" key="15">
    <source>
        <dbReference type="PROSITE" id="PS50880"/>
    </source>
</evidence>
<dbReference type="GO" id="GO:0006310">
    <property type="term" value="P:DNA recombination"/>
    <property type="evidence" value="ECO:0007669"/>
    <property type="project" value="TreeGrafter"/>
</dbReference>
<dbReference type="PROSITE" id="PS00396">
    <property type="entry name" value="TOPO_IA_1"/>
    <property type="match status" value="1"/>
</dbReference>
<organism evidence="17">
    <name type="scientific">Salmonella newport</name>
    <dbReference type="NCBI Taxonomy" id="108619"/>
    <lineage>
        <taxon>Bacteria</taxon>
        <taxon>Pseudomonadati</taxon>
        <taxon>Pseudomonadota</taxon>
        <taxon>Gammaproteobacteria</taxon>
        <taxon>Enterobacterales</taxon>
        <taxon>Enterobacteriaceae</taxon>
        <taxon>Salmonella</taxon>
    </lineage>
</organism>
<dbReference type="InterPro" id="IPR023405">
    <property type="entry name" value="Topo_IA_core_domain"/>
</dbReference>
<keyword evidence="7" id="KW-0862">Zinc</keyword>
<dbReference type="PRINTS" id="PR00417">
    <property type="entry name" value="PRTPISMRASEI"/>
</dbReference>
<dbReference type="Pfam" id="PF01396">
    <property type="entry name" value="Zn_ribbon_Top1"/>
    <property type="match status" value="1"/>
</dbReference>
<evidence type="ECO:0000256" key="10">
    <source>
        <dbReference type="ARBA" id="ARBA00023235"/>
    </source>
</evidence>